<keyword evidence="8" id="KW-0695">RNA-directed DNA polymerase</keyword>
<evidence type="ECO:0000256" key="2">
    <source>
        <dbReference type="ARBA" id="ARBA00022679"/>
    </source>
</evidence>
<evidence type="ECO:0008006" key="13">
    <source>
        <dbReference type="Google" id="ProtNLM"/>
    </source>
</evidence>
<evidence type="ECO:0000313" key="12">
    <source>
        <dbReference type="Proteomes" id="UP000650533"/>
    </source>
</evidence>
<accession>A0A8H8SWY9</accession>
<dbReference type="GO" id="GO:0004190">
    <property type="term" value="F:aspartic-type endopeptidase activity"/>
    <property type="evidence" value="ECO:0007669"/>
    <property type="project" value="UniProtKB-KW"/>
</dbReference>
<evidence type="ECO:0000259" key="10">
    <source>
        <dbReference type="Pfam" id="PF17919"/>
    </source>
</evidence>
<evidence type="ECO:0000256" key="1">
    <source>
        <dbReference type="ARBA" id="ARBA00022670"/>
    </source>
</evidence>
<gene>
    <name evidence="11" type="ORF">RhiXN_08967</name>
</gene>
<dbReference type="InterPro" id="IPR051320">
    <property type="entry name" value="Viral_Replic_Matur_Polypro"/>
</dbReference>
<dbReference type="InterPro" id="IPR043128">
    <property type="entry name" value="Rev_trsase/Diguanyl_cyclase"/>
</dbReference>
<dbReference type="SUPFAM" id="SSF56672">
    <property type="entry name" value="DNA/RNA polymerases"/>
    <property type="match status" value="1"/>
</dbReference>
<evidence type="ECO:0000256" key="8">
    <source>
        <dbReference type="ARBA" id="ARBA00022918"/>
    </source>
</evidence>
<keyword evidence="1" id="KW-0645">Protease</keyword>
<dbReference type="InterPro" id="IPR041577">
    <property type="entry name" value="RT_RNaseH_2"/>
</dbReference>
<sequence>MAQSLHNLVKKDKLWEWGTKEKEAFQALKDAITNALVLAHADPTKPYFLEINASGATPGTVVMPLGHDNTHDKELLAIIHSFEHWRLFLEETLHPITIFTDHCNLKYWKESQTFNCCHACWHLLLAVVDTLNAT</sequence>
<dbReference type="GO" id="GO:0003964">
    <property type="term" value="F:RNA-directed DNA polymerase activity"/>
    <property type="evidence" value="ECO:0007669"/>
    <property type="project" value="UniProtKB-KW"/>
</dbReference>
<evidence type="ECO:0000256" key="4">
    <source>
        <dbReference type="ARBA" id="ARBA00022722"/>
    </source>
</evidence>
<evidence type="ECO:0000256" key="7">
    <source>
        <dbReference type="ARBA" id="ARBA00022801"/>
    </source>
</evidence>
<dbReference type="KEGG" id="rsx:RhiXN_08967"/>
<dbReference type="Proteomes" id="UP000650533">
    <property type="component" value="Chromosome 5"/>
</dbReference>
<evidence type="ECO:0000313" key="11">
    <source>
        <dbReference type="EMBL" id="QRW19992.1"/>
    </source>
</evidence>
<organism evidence="11 12">
    <name type="scientific">Rhizoctonia solani</name>
    <dbReference type="NCBI Taxonomy" id="456999"/>
    <lineage>
        <taxon>Eukaryota</taxon>
        <taxon>Fungi</taxon>
        <taxon>Dikarya</taxon>
        <taxon>Basidiomycota</taxon>
        <taxon>Agaricomycotina</taxon>
        <taxon>Agaricomycetes</taxon>
        <taxon>Cantharellales</taxon>
        <taxon>Ceratobasidiaceae</taxon>
        <taxon>Rhizoctonia</taxon>
    </lineage>
</organism>
<dbReference type="EMBL" id="CP059662">
    <property type="protein sequence ID" value="QRW19992.1"/>
    <property type="molecule type" value="Genomic_DNA"/>
</dbReference>
<keyword evidence="3" id="KW-0548">Nucleotidyltransferase</keyword>
<name>A0A8H8SWY9_9AGAM</name>
<dbReference type="GeneID" id="67031246"/>
<reference evidence="11" key="1">
    <citation type="submission" date="2020-05" db="EMBL/GenBank/DDBJ databases">
        <title>Evolutionary and genomic comparisons of hybrid uninucleate and nonhybrid Rhizoctonia fungi.</title>
        <authorList>
            <person name="Li C."/>
            <person name="Chen X."/>
        </authorList>
    </citation>
    <scope>NUCLEOTIDE SEQUENCE</scope>
    <source>
        <strain evidence="11">AG-1 IA</strain>
    </source>
</reference>
<dbReference type="InterPro" id="IPR041373">
    <property type="entry name" value="RT_RNaseH"/>
</dbReference>
<dbReference type="PANTHER" id="PTHR33064">
    <property type="entry name" value="POL PROTEIN"/>
    <property type="match status" value="1"/>
</dbReference>
<dbReference type="RefSeq" id="XP_043180229.1">
    <property type="nucleotide sequence ID" value="XM_043328783.1"/>
</dbReference>
<keyword evidence="5" id="KW-0064">Aspartyl protease</keyword>
<feature type="domain" description="Reverse transcriptase/retrotransposon-derived protein RNase H-like" evidence="10">
    <location>
        <begin position="17"/>
        <end position="67"/>
    </location>
</feature>
<dbReference type="AlphaFoldDB" id="A0A8H8SWY9"/>
<feature type="domain" description="Reverse transcriptase RNase H-like" evidence="9">
    <location>
        <begin position="69"/>
        <end position="126"/>
    </location>
</feature>
<dbReference type="InterPro" id="IPR043502">
    <property type="entry name" value="DNA/RNA_pol_sf"/>
</dbReference>
<dbReference type="Pfam" id="PF17917">
    <property type="entry name" value="RT_RNaseH"/>
    <property type="match status" value="1"/>
</dbReference>
<dbReference type="GO" id="GO:0004519">
    <property type="term" value="F:endonuclease activity"/>
    <property type="evidence" value="ECO:0007669"/>
    <property type="project" value="UniProtKB-KW"/>
</dbReference>
<evidence type="ECO:0000259" key="9">
    <source>
        <dbReference type="Pfam" id="PF17917"/>
    </source>
</evidence>
<keyword evidence="4" id="KW-0540">Nuclease</keyword>
<dbReference type="PANTHER" id="PTHR33064:SF37">
    <property type="entry name" value="RIBONUCLEASE H"/>
    <property type="match status" value="1"/>
</dbReference>
<dbReference type="Gene3D" id="3.30.70.270">
    <property type="match status" value="1"/>
</dbReference>
<evidence type="ECO:0000256" key="5">
    <source>
        <dbReference type="ARBA" id="ARBA00022750"/>
    </source>
</evidence>
<dbReference type="GO" id="GO:0006508">
    <property type="term" value="P:proteolysis"/>
    <property type="evidence" value="ECO:0007669"/>
    <property type="project" value="UniProtKB-KW"/>
</dbReference>
<keyword evidence="7" id="KW-0378">Hydrolase</keyword>
<protein>
    <recommendedName>
        <fullName evidence="13">Reverse transcriptase RNase H-like domain-containing protein</fullName>
    </recommendedName>
</protein>
<dbReference type="Pfam" id="PF17919">
    <property type="entry name" value="RT_RNaseH_2"/>
    <property type="match status" value="1"/>
</dbReference>
<evidence type="ECO:0000256" key="3">
    <source>
        <dbReference type="ARBA" id="ARBA00022695"/>
    </source>
</evidence>
<evidence type="ECO:0000256" key="6">
    <source>
        <dbReference type="ARBA" id="ARBA00022759"/>
    </source>
</evidence>
<keyword evidence="2" id="KW-0808">Transferase</keyword>
<proteinExistence type="predicted"/>
<keyword evidence="6" id="KW-0255">Endonuclease</keyword>